<proteinExistence type="predicted"/>
<sequence>MDPSVRKRRTREHRADFSGLPADVSHHAASFIKLCDGNELRMRQVVDELQDLSAKLQRLQSRSEKCSILGVFAAAVGVGAALAVFVAQVAGGLSLAVTAAAGYVAAAAAVFALKAKRLSTEEARVKKVKEFLEMVSVLQSEMENIKRLCEDVQGDSSGAETDSVLSLRTSVLQPFLNAASLRGSITAGCITELSHQCDNIFDQFRSMKRSLEELRGRGEAENVRTVSE</sequence>
<keyword evidence="1" id="KW-0472">Membrane</keyword>
<evidence type="ECO:0000313" key="3">
    <source>
        <dbReference type="Proteomes" id="UP001187415"/>
    </source>
</evidence>
<organism evidence="2 3">
    <name type="scientific">Channa striata</name>
    <name type="common">Snakehead murrel</name>
    <name type="synonym">Ophicephalus striatus</name>
    <dbReference type="NCBI Taxonomy" id="64152"/>
    <lineage>
        <taxon>Eukaryota</taxon>
        <taxon>Metazoa</taxon>
        <taxon>Chordata</taxon>
        <taxon>Craniata</taxon>
        <taxon>Vertebrata</taxon>
        <taxon>Euteleostomi</taxon>
        <taxon>Actinopterygii</taxon>
        <taxon>Neopterygii</taxon>
        <taxon>Teleostei</taxon>
        <taxon>Neoteleostei</taxon>
        <taxon>Acanthomorphata</taxon>
        <taxon>Anabantaria</taxon>
        <taxon>Anabantiformes</taxon>
        <taxon>Channoidei</taxon>
        <taxon>Channidae</taxon>
        <taxon>Channa</taxon>
    </lineage>
</organism>
<keyword evidence="3" id="KW-1185">Reference proteome</keyword>
<dbReference type="AlphaFoldDB" id="A0AA88T5C9"/>
<dbReference type="Proteomes" id="UP001187415">
    <property type="component" value="Unassembled WGS sequence"/>
</dbReference>
<evidence type="ECO:0000313" key="2">
    <source>
        <dbReference type="EMBL" id="KAK2863552.1"/>
    </source>
</evidence>
<comment type="caution">
    <text evidence="2">The sequence shown here is derived from an EMBL/GenBank/DDBJ whole genome shotgun (WGS) entry which is preliminary data.</text>
</comment>
<keyword evidence="1" id="KW-0812">Transmembrane</keyword>
<gene>
    <name evidence="2" type="ORF">Q5P01_003085</name>
</gene>
<name>A0AA88T5C9_CHASR</name>
<protein>
    <submittedName>
        <fullName evidence="2">Uncharacterized protein</fullName>
    </submittedName>
</protein>
<dbReference type="EMBL" id="JAUPFM010000001">
    <property type="protein sequence ID" value="KAK2863552.1"/>
    <property type="molecule type" value="Genomic_DNA"/>
</dbReference>
<reference evidence="2" key="1">
    <citation type="submission" date="2023-07" db="EMBL/GenBank/DDBJ databases">
        <title>Chromosome-level Genome Assembly of Striped Snakehead (Channa striata).</title>
        <authorList>
            <person name="Liu H."/>
        </authorList>
    </citation>
    <scope>NUCLEOTIDE SEQUENCE</scope>
    <source>
        <strain evidence="2">Gz</strain>
        <tissue evidence="2">Muscle</tissue>
    </source>
</reference>
<accession>A0AA88T5C9</accession>
<feature type="transmembrane region" description="Helical" evidence="1">
    <location>
        <begin position="66"/>
        <end position="87"/>
    </location>
</feature>
<evidence type="ECO:0000256" key="1">
    <source>
        <dbReference type="SAM" id="Phobius"/>
    </source>
</evidence>
<feature type="transmembrane region" description="Helical" evidence="1">
    <location>
        <begin position="93"/>
        <end position="113"/>
    </location>
</feature>
<keyword evidence="1" id="KW-1133">Transmembrane helix</keyword>